<dbReference type="FunFam" id="1.20.1250.20:FF:000175">
    <property type="entry name" value="Inorganic phosphate transporter 1-6"/>
    <property type="match status" value="1"/>
</dbReference>
<keyword evidence="4 10" id="KW-0812">Transmembrane</keyword>
<keyword evidence="2" id="KW-0813">Transport</keyword>
<dbReference type="InterPro" id="IPR005828">
    <property type="entry name" value="MFS_sugar_transport-like"/>
</dbReference>
<feature type="transmembrane region" description="Helical" evidence="10">
    <location>
        <begin position="385"/>
        <end position="407"/>
    </location>
</feature>
<feature type="transmembrane region" description="Helical" evidence="10">
    <location>
        <begin position="419"/>
        <end position="438"/>
    </location>
</feature>
<evidence type="ECO:0000256" key="6">
    <source>
        <dbReference type="ARBA" id="ARBA00022989"/>
    </source>
</evidence>
<gene>
    <name evidence="12" type="ORF">U9M48_006036</name>
</gene>
<sequence length="552" mass="58982">MAAAAAAGGQKQNLHVLSALDGAKTQWYHFTAIIVAGMGFFTDAYDLFCISLVTKLIGRVYYTVDGSPTPGTLPPEVSAAVNGVAFVGTLSGQLFFGWLGDRVGRKSVYGMTLLTMIACSLASGLSFGRSPACVMATLCFFRFWLGFGIGGDYPLSATIMSEYANKRTRGAFIAAVFAMQGFGILAGGAVAIGVTALFRARFPAPTYAADPAASTPPEADLVWRVILMFGAVPALLTFYWRMKMPETARYTALIARDAERAAADMSKVLQVEITKEQAGTAAAAAAAHQSRRRPFGLFSMEFARRHGIHLLGTTSTWLLLDVAYYSQNLFQKDIFSAVGWIPAARTMSALDELFHIARAQTLIALCGTVPGYWFTVAFIDVVGRFAIQLVGFLMMTAFMLGLAVPYAHWTSGAAAGGHTGFVVMYAFTFFFANFGPNATTFIVPAEIYPARLRATCHGISAAAGKVGAIIGSFGFLYLAQSPDPAKTAHGYRPGIGVRNSLFALAGCSFAGFLLTFLVPEPKGKSLEEMSRETETETGRRAVGIDAHFSLVG</sequence>
<comment type="subcellular location">
    <subcellularLocation>
        <location evidence="1">Membrane</location>
        <topology evidence="1">Multi-pass membrane protein</topology>
    </subcellularLocation>
</comment>
<feature type="transmembrane region" description="Helical" evidence="10">
    <location>
        <begin position="27"/>
        <end position="57"/>
    </location>
</feature>
<keyword evidence="6 10" id="KW-1133">Transmembrane helix</keyword>
<dbReference type="GO" id="GO:0006817">
    <property type="term" value="P:phosphate ion transport"/>
    <property type="evidence" value="ECO:0007669"/>
    <property type="project" value="UniProtKB-KW"/>
</dbReference>
<dbReference type="PROSITE" id="PS50850">
    <property type="entry name" value="MFS"/>
    <property type="match status" value="1"/>
</dbReference>
<dbReference type="GO" id="GO:0015293">
    <property type="term" value="F:symporter activity"/>
    <property type="evidence" value="ECO:0007669"/>
    <property type="project" value="UniProtKB-KW"/>
</dbReference>
<dbReference type="InterPro" id="IPR036259">
    <property type="entry name" value="MFS_trans_sf"/>
</dbReference>
<dbReference type="InterPro" id="IPR004738">
    <property type="entry name" value="Phos_permease"/>
</dbReference>
<feature type="domain" description="Major facilitator superfamily (MFS) profile" evidence="11">
    <location>
        <begin position="32"/>
        <end position="523"/>
    </location>
</feature>
<keyword evidence="3" id="KW-0592">Phosphate transport</keyword>
<dbReference type="Proteomes" id="UP001341281">
    <property type="component" value="Chromosome 02"/>
</dbReference>
<feature type="transmembrane region" description="Helical" evidence="10">
    <location>
        <begin position="362"/>
        <end position="379"/>
    </location>
</feature>
<feature type="transmembrane region" description="Helical" evidence="10">
    <location>
        <begin position="500"/>
        <end position="519"/>
    </location>
</feature>
<dbReference type="PANTHER" id="PTHR24064">
    <property type="entry name" value="SOLUTE CARRIER FAMILY 22 MEMBER"/>
    <property type="match status" value="1"/>
</dbReference>
<evidence type="ECO:0000256" key="7">
    <source>
        <dbReference type="ARBA" id="ARBA00023136"/>
    </source>
</evidence>
<evidence type="ECO:0000256" key="5">
    <source>
        <dbReference type="ARBA" id="ARBA00022847"/>
    </source>
</evidence>
<feature type="transmembrane region" description="Helical" evidence="10">
    <location>
        <begin position="172"/>
        <end position="198"/>
    </location>
</feature>
<dbReference type="EMBL" id="CP144746">
    <property type="protein sequence ID" value="WVZ55367.1"/>
    <property type="molecule type" value="Genomic_DNA"/>
</dbReference>
<dbReference type="GO" id="GO:0005315">
    <property type="term" value="F:phosphate transmembrane transporter activity"/>
    <property type="evidence" value="ECO:0007669"/>
    <property type="project" value="InterPro"/>
</dbReference>
<keyword evidence="5" id="KW-0769">Symport</keyword>
<keyword evidence="13" id="KW-1185">Reference proteome</keyword>
<accession>A0AAQ3SKF3</accession>
<evidence type="ECO:0000313" key="13">
    <source>
        <dbReference type="Proteomes" id="UP001341281"/>
    </source>
</evidence>
<dbReference type="Pfam" id="PF00083">
    <property type="entry name" value="Sugar_tr"/>
    <property type="match status" value="1"/>
</dbReference>
<evidence type="ECO:0000256" key="4">
    <source>
        <dbReference type="ARBA" id="ARBA00022692"/>
    </source>
</evidence>
<feature type="transmembrane region" description="Helical" evidence="10">
    <location>
        <begin position="221"/>
        <end position="240"/>
    </location>
</feature>
<evidence type="ECO:0000259" key="11">
    <source>
        <dbReference type="PROSITE" id="PS50850"/>
    </source>
</evidence>
<dbReference type="SUPFAM" id="SSF103473">
    <property type="entry name" value="MFS general substrate transporter"/>
    <property type="match status" value="1"/>
</dbReference>
<evidence type="ECO:0000256" key="1">
    <source>
        <dbReference type="ARBA" id="ARBA00004141"/>
    </source>
</evidence>
<dbReference type="NCBIfam" id="TIGR00887">
    <property type="entry name" value="2A0109"/>
    <property type="match status" value="1"/>
</dbReference>
<dbReference type="InterPro" id="IPR020846">
    <property type="entry name" value="MFS_dom"/>
</dbReference>
<keyword evidence="7 10" id="KW-0472">Membrane</keyword>
<organism evidence="12 13">
    <name type="scientific">Paspalum notatum var. saurae</name>
    <dbReference type="NCBI Taxonomy" id="547442"/>
    <lineage>
        <taxon>Eukaryota</taxon>
        <taxon>Viridiplantae</taxon>
        <taxon>Streptophyta</taxon>
        <taxon>Embryophyta</taxon>
        <taxon>Tracheophyta</taxon>
        <taxon>Spermatophyta</taxon>
        <taxon>Magnoliopsida</taxon>
        <taxon>Liliopsida</taxon>
        <taxon>Poales</taxon>
        <taxon>Poaceae</taxon>
        <taxon>PACMAD clade</taxon>
        <taxon>Panicoideae</taxon>
        <taxon>Andropogonodae</taxon>
        <taxon>Paspaleae</taxon>
        <taxon>Paspalinae</taxon>
        <taxon>Paspalum</taxon>
    </lineage>
</organism>
<evidence type="ECO:0000256" key="2">
    <source>
        <dbReference type="ARBA" id="ARBA00022448"/>
    </source>
</evidence>
<name>A0AAQ3SKF3_PASNO</name>
<evidence type="ECO:0000256" key="10">
    <source>
        <dbReference type="SAM" id="Phobius"/>
    </source>
</evidence>
<reference evidence="12 13" key="1">
    <citation type="submission" date="2024-02" db="EMBL/GenBank/DDBJ databases">
        <title>High-quality chromosome-scale genome assembly of Pensacola bahiagrass (Paspalum notatum Flugge var. saurae).</title>
        <authorList>
            <person name="Vega J.M."/>
            <person name="Podio M."/>
            <person name="Orjuela J."/>
            <person name="Siena L.A."/>
            <person name="Pessino S.C."/>
            <person name="Combes M.C."/>
            <person name="Mariac C."/>
            <person name="Albertini E."/>
            <person name="Pupilli F."/>
            <person name="Ortiz J.P.A."/>
            <person name="Leblanc O."/>
        </authorList>
    </citation>
    <scope>NUCLEOTIDE SEQUENCE [LARGE SCALE GENOMIC DNA]</scope>
    <source>
        <strain evidence="12">R1</strain>
        <tissue evidence="12">Leaf</tissue>
    </source>
</reference>
<comment type="similarity">
    <text evidence="9">Belongs to the major facilitator superfamily. Phosphate:H(+) symporter (TC 2.A.1.9) family.</text>
</comment>
<dbReference type="CDD" id="cd17364">
    <property type="entry name" value="MFS_PhT"/>
    <property type="match status" value="1"/>
</dbReference>
<evidence type="ECO:0000313" key="12">
    <source>
        <dbReference type="EMBL" id="WVZ55367.1"/>
    </source>
</evidence>
<dbReference type="AlphaFoldDB" id="A0AAQ3SKF3"/>
<dbReference type="Gene3D" id="1.20.1250.20">
    <property type="entry name" value="MFS general substrate transporter like domains"/>
    <property type="match status" value="1"/>
</dbReference>
<protein>
    <recommendedName>
        <fullName evidence="8">H(+)/Pi cotransporter</fullName>
    </recommendedName>
</protein>
<evidence type="ECO:0000256" key="9">
    <source>
        <dbReference type="ARBA" id="ARBA00044504"/>
    </source>
</evidence>
<dbReference type="GO" id="GO:0016020">
    <property type="term" value="C:membrane"/>
    <property type="evidence" value="ECO:0007669"/>
    <property type="project" value="UniProtKB-SubCell"/>
</dbReference>
<feature type="transmembrane region" description="Helical" evidence="10">
    <location>
        <begin position="108"/>
        <end position="128"/>
    </location>
</feature>
<feature type="transmembrane region" description="Helical" evidence="10">
    <location>
        <begin position="458"/>
        <end position="479"/>
    </location>
</feature>
<feature type="transmembrane region" description="Helical" evidence="10">
    <location>
        <begin position="77"/>
        <end position="96"/>
    </location>
</feature>
<proteinExistence type="inferred from homology"/>
<evidence type="ECO:0000256" key="3">
    <source>
        <dbReference type="ARBA" id="ARBA00022592"/>
    </source>
</evidence>
<evidence type="ECO:0000256" key="8">
    <source>
        <dbReference type="ARBA" id="ARBA00032043"/>
    </source>
</evidence>